<dbReference type="InterPro" id="IPR034154">
    <property type="entry name" value="TOPRIM_DnaG/twinkle"/>
</dbReference>
<dbReference type="CDD" id="cd01029">
    <property type="entry name" value="TOPRIM_primases"/>
    <property type="match status" value="1"/>
</dbReference>
<evidence type="ECO:0000259" key="2">
    <source>
        <dbReference type="Pfam" id="PF23639"/>
    </source>
</evidence>
<dbReference type="EMBL" id="CABQ01000087">
    <property type="protein sequence ID" value="CBI07337.1"/>
    <property type="molecule type" value="Genomic_DNA"/>
</dbReference>
<reference evidence="3" key="1">
    <citation type="submission" date="2009-10" db="EMBL/GenBank/DDBJ databases">
        <title>Diversity of trophic interactions inside an arsenic-rich microbial ecosystem.</title>
        <authorList>
            <person name="Bertin P.N."/>
            <person name="Heinrich-Salmeron A."/>
            <person name="Pelletier E."/>
            <person name="Goulhen-Chollet F."/>
            <person name="Arsene-Ploetze F."/>
            <person name="Gallien S."/>
            <person name="Calteau A."/>
            <person name="Vallenet D."/>
            <person name="Casiot C."/>
            <person name="Chane-Woon-Ming B."/>
            <person name="Giloteaux L."/>
            <person name="Barakat M."/>
            <person name="Bonnefoy V."/>
            <person name="Bruneel O."/>
            <person name="Chandler M."/>
            <person name="Cleiss J."/>
            <person name="Duran R."/>
            <person name="Elbaz-Poulichet F."/>
            <person name="Fonknechten N."/>
            <person name="Lauga B."/>
            <person name="Mornico D."/>
            <person name="Ortet P."/>
            <person name="Schaeffer C."/>
            <person name="Siguier P."/>
            <person name="Alexander Thil Smith A."/>
            <person name="Van Dorsselaer A."/>
            <person name="Weissenbach J."/>
            <person name="Medigue C."/>
            <person name="Le Paslier D."/>
        </authorList>
    </citation>
    <scope>NUCLEOTIDE SEQUENCE</scope>
</reference>
<dbReference type="Pfam" id="PF23639">
    <property type="entry name" value="DUF7146"/>
    <property type="match status" value="1"/>
</dbReference>
<comment type="caution">
    <text evidence="3">The sequence shown here is derived from an EMBL/GenBank/DDBJ whole genome shotgun (WGS) entry which is preliminary data.</text>
</comment>
<dbReference type="InterPro" id="IPR055570">
    <property type="entry name" value="DUF7146"/>
</dbReference>
<protein>
    <submittedName>
        <fullName evidence="3">Uncharacterized protein</fullName>
    </submittedName>
</protein>
<evidence type="ECO:0000259" key="1">
    <source>
        <dbReference type="Pfam" id="PF13362"/>
    </source>
</evidence>
<dbReference type="InterPro" id="IPR006171">
    <property type="entry name" value="TOPRIM_dom"/>
</dbReference>
<name>E6QJC1_9ZZZZ</name>
<dbReference type="AlphaFoldDB" id="E6QJC1"/>
<feature type="domain" description="Toprim" evidence="1">
    <location>
        <begin position="234"/>
        <end position="322"/>
    </location>
</feature>
<gene>
    <name evidence="3" type="ORF">CARN6_0669</name>
</gene>
<evidence type="ECO:0000313" key="3">
    <source>
        <dbReference type="EMBL" id="CBI07337.1"/>
    </source>
</evidence>
<proteinExistence type="predicted"/>
<organism evidence="3">
    <name type="scientific">mine drainage metagenome</name>
    <dbReference type="NCBI Taxonomy" id="410659"/>
    <lineage>
        <taxon>unclassified sequences</taxon>
        <taxon>metagenomes</taxon>
        <taxon>ecological metagenomes</taxon>
    </lineage>
</organism>
<dbReference type="Pfam" id="PF13362">
    <property type="entry name" value="Toprim_3"/>
    <property type="match status" value="1"/>
</dbReference>
<accession>E6QJC1</accession>
<feature type="domain" description="DUF7146" evidence="2">
    <location>
        <begin position="94"/>
        <end position="213"/>
    </location>
</feature>
<sequence length="339" mass="37325">MLAGTGWALLEHVYGWSFERALEEVARVTLVDFAPKAGGGTHPTGLQPAGLHPAGGIKIDHSVLPQAISIQAPGVPQIIPWHDLAKEPQRRYDYLMQVFQESAPLPQLDGDALQIVRNYWLSRGMGARFRMPPHLHFHPNLPDRKQNWSGPALIAWVTRPCDGASAFADRHFVGMQRIWLNPELRHGPIDAGQGKAAACRAAIEQAKKSFGIVDQGMIGSSVHLYGTEQSRIRVIGEGIETVLSWLRIQSMQGTLTESVEAHACLGTSQIRNWFAPTDKPVWLLQDNDPAGQQAAQFFLQLHPDTQILVPPQGCNDFNDALLSLIQNPSQTRSVTPCLS</sequence>